<evidence type="ECO:0000256" key="2">
    <source>
        <dbReference type="ARBA" id="ARBA00022490"/>
    </source>
</evidence>
<dbReference type="Gene3D" id="1.10.1750.10">
    <property type="match status" value="1"/>
</dbReference>
<dbReference type="Gene3D" id="1.10.8.60">
    <property type="match status" value="1"/>
</dbReference>
<evidence type="ECO:0000256" key="8">
    <source>
        <dbReference type="HAMAP-Rule" id="MF_00377"/>
    </source>
</evidence>
<dbReference type="InterPro" id="IPR027417">
    <property type="entry name" value="P-loop_NTPase"/>
</dbReference>
<comment type="subunit">
    <text evidence="8">Oligomerizes as a right-handed, spiral filament on DNA at oriC.</text>
</comment>
<feature type="binding site" evidence="8">
    <location>
        <position position="183"/>
    </location>
    <ligand>
        <name>ATP</name>
        <dbReference type="ChEBI" id="CHEBI:30616"/>
    </ligand>
</feature>
<evidence type="ECO:0000256" key="5">
    <source>
        <dbReference type="ARBA" id="ARBA00022840"/>
    </source>
</evidence>
<dbReference type="NCBIfam" id="NF010686">
    <property type="entry name" value="PRK14086.1"/>
    <property type="match status" value="1"/>
</dbReference>
<dbReference type="NCBIfam" id="TIGR00362">
    <property type="entry name" value="DnaA"/>
    <property type="match status" value="1"/>
</dbReference>
<dbReference type="PANTHER" id="PTHR30050:SF2">
    <property type="entry name" value="CHROMOSOMAL REPLICATION INITIATOR PROTEIN DNAA"/>
    <property type="match status" value="1"/>
</dbReference>
<evidence type="ECO:0000256" key="3">
    <source>
        <dbReference type="ARBA" id="ARBA00022705"/>
    </source>
</evidence>
<comment type="caution">
    <text evidence="8">Lacks conserved residue(s) required for the propagation of feature annotation.</text>
</comment>
<comment type="caution">
    <text evidence="15">The sequence shown here is derived from an EMBL/GenBank/DDBJ whole genome shotgun (WGS) entry which is preliminary data.</text>
</comment>
<feature type="binding site" evidence="8">
    <location>
        <position position="186"/>
    </location>
    <ligand>
        <name>ATP</name>
        <dbReference type="ChEBI" id="CHEBI:30616"/>
    </ligand>
</feature>
<feature type="region of interest" description="Domain IV, binds dsDNA" evidence="8">
    <location>
        <begin position="361"/>
        <end position="485"/>
    </location>
</feature>
<dbReference type="GO" id="GO:0003688">
    <property type="term" value="F:DNA replication origin binding"/>
    <property type="evidence" value="ECO:0007669"/>
    <property type="project" value="UniProtKB-UniRule"/>
</dbReference>
<feature type="compositionally biased region" description="Low complexity" evidence="12">
    <location>
        <begin position="103"/>
        <end position="118"/>
    </location>
</feature>
<dbReference type="SMART" id="SM00760">
    <property type="entry name" value="Bac_DnaA_C"/>
    <property type="match status" value="1"/>
</dbReference>
<dbReference type="OrthoDB" id="9807019at2"/>
<dbReference type="PROSITE" id="PS01008">
    <property type="entry name" value="DNAA"/>
    <property type="match status" value="1"/>
</dbReference>
<dbReference type="Pfam" id="PF00308">
    <property type="entry name" value="Bac_DnaA"/>
    <property type="match status" value="1"/>
</dbReference>
<proteinExistence type="inferred from homology"/>
<dbReference type="InterPro" id="IPR013159">
    <property type="entry name" value="DnaA_C"/>
</dbReference>
<comment type="domain">
    <text evidence="8">Domain I is involved in oligomerization and binding regulators, domain II is flexibile and of varying length in different bacteria, domain III forms the AAA+ region, while domain IV binds dsDNA.</text>
</comment>
<keyword evidence="5 8" id="KW-0067">ATP-binding</keyword>
<keyword evidence="4 8" id="KW-0547">Nucleotide-binding</keyword>
<keyword evidence="7 8" id="KW-0238">DNA-binding</keyword>
<evidence type="ECO:0000313" key="16">
    <source>
        <dbReference type="Proteomes" id="UP000004578"/>
    </source>
</evidence>
<comment type="subcellular location">
    <subcellularLocation>
        <location evidence="8">Cytoplasm</location>
    </subcellularLocation>
</comment>
<dbReference type="PANTHER" id="PTHR30050">
    <property type="entry name" value="CHROMOSOMAL REPLICATION INITIATOR PROTEIN DNAA"/>
    <property type="match status" value="1"/>
</dbReference>
<dbReference type="GO" id="GO:0006270">
    <property type="term" value="P:DNA replication initiation"/>
    <property type="evidence" value="ECO:0007669"/>
    <property type="project" value="UniProtKB-UniRule"/>
</dbReference>
<feature type="binding site" evidence="8">
    <location>
        <position position="185"/>
    </location>
    <ligand>
        <name>ATP</name>
        <dbReference type="ChEBI" id="CHEBI:30616"/>
    </ligand>
</feature>
<dbReference type="RefSeq" id="WP_005872916.1">
    <property type="nucleotide sequence ID" value="NZ_AKFS01000302.1"/>
</dbReference>
<dbReference type="InterPro" id="IPR003593">
    <property type="entry name" value="AAA+_ATPase"/>
</dbReference>
<dbReference type="GO" id="GO:0006275">
    <property type="term" value="P:regulation of DNA replication"/>
    <property type="evidence" value="ECO:0007669"/>
    <property type="project" value="UniProtKB-UniRule"/>
</dbReference>
<dbReference type="SMART" id="SM00382">
    <property type="entry name" value="AAA"/>
    <property type="match status" value="1"/>
</dbReference>
<evidence type="ECO:0000256" key="10">
    <source>
        <dbReference type="RuleBase" id="RU000577"/>
    </source>
</evidence>
<feature type="region of interest" description="Disordered" evidence="12">
    <location>
        <begin position="89"/>
        <end position="133"/>
    </location>
</feature>
<evidence type="ECO:0000256" key="12">
    <source>
        <dbReference type="SAM" id="MobiDB-lite"/>
    </source>
</evidence>
<dbReference type="HAMAP" id="MF_00377">
    <property type="entry name" value="DnaA_bact"/>
    <property type="match status" value="1"/>
</dbReference>
<dbReference type="AlphaFoldDB" id="J1GR09"/>
<dbReference type="CDD" id="cd00009">
    <property type="entry name" value="AAA"/>
    <property type="match status" value="1"/>
</dbReference>
<dbReference type="PRINTS" id="PR00051">
    <property type="entry name" value="DNAA"/>
</dbReference>
<sequence length="485" mass="53241">MATDTITSAWALALETVPTKELGPAATSMLRSARPLGDIEGTILLAVPNAFTKSWIEDRASSQLTAALTASLGRTVRIAITVDPSISVVTEEPRPEPEPPAASPLAPAAASASPLARPAAPPETGPALVSSAQNGGLTHLNPKYTFETFVIGPSNRFAHAAALAVSETPGTSFNPLFIYGDSGLGKTHLLHAIGHYALSLFPHLKVRYVNSEEFTNEFINAIRLNKTDNSQVEAFHRRYRELDILLIDDIQFIGDKEQTVEGFFHTFNALYENNKQIVLTSDVPPAQLNGFEDRMRSRFASGLLVDVQPPDLETRIAILQKKATTDSLEVTPDVLEYIASRISSNIRELEGALLRVIAFANLSKERIDLPLAEMLLKDFVSDPTDNEVTVPLIMGQCAHYFGITIEQMSSSDRSHTVVEARQIAMYLCRELTDLSLPKIGQAFGRDHTTVMHANKKITSLMKEKRETFNHVSELTNRIKQKAKES</sequence>
<dbReference type="SUPFAM" id="SSF52540">
    <property type="entry name" value="P-loop containing nucleoside triphosphate hydrolases"/>
    <property type="match status" value="1"/>
</dbReference>
<dbReference type="FunFam" id="1.10.1750.10:FF:000002">
    <property type="entry name" value="Chromosomal replication initiator protein DnaA"/>
    <property type="match status" value="1"/>
</dbReference>
<evidence type="ECO:0000259" key="13">
    <source>
        <dbReference type="SMART" id="SM00382"/>
    </source>
</evidence>
<accession>J1GR09</accession>
<evidence type="ECO:0000256" key="11">
    <source>
        <dbReference type="RuleBase" id="RU004227"/>
    </source>
</evidence>
<dbReference type="FunFam" id="3.40.50.300:FF:000668">
    <property type="entry name" value="Chromosomal replication initiator protein DnaA"/>
    <property type="match status" value="1"/>
</dbReference>
<dbReference type="InterPro" id="IPR038454">
    <property type="entry name" value="DnaA_N_sf"/>
</dbReference>
<feature type="binding site" evidence="8">
    <location>
        <position position="187"/>
    </location>
    <ligand>
        <name>ATP</name>
        <dbReference type="ChEBI" id="CHEBI:30616"/>
    </ligand>
</feature>
<comment type="similarity">
    <text evidence="1 8 11">Belongs to the DnaA family.</text>
</comment>
<evidence type="ECO:0000256" key="1">
    <source>
        <dbReference type="ARBA" id="ARBA00006583"/>
    </source>
</evidence>
<dbReference type="PATRIC" id="fig|1125717.3.peg.2030"/>
<keyword evidence="16" id="KW-1185">Reference proteome</keyword>
<dbReference type="GO" id="GO:0005737">
    <property type="term" value="C:cytoplasm"/>
    <property type="evidence" value="ECO:0007669"/>
    <property type="project" value="UniProtKB-SubCell"/>
</dbReference>
<dbReference type="Pfam" id="PF08299">
    <property type="entry name" value="Bac_DnaA_C"/>
    <property type="match status" value="1"/>
</dbReference>
<comment type="function">
    <text evidence="8 10">Plays an essential role in the initiation and regulation of chromosomal replication. ATP-DnaA binds to the origin of replication (oriC) to initiate formation of the DNA replication initiation complex once per cell cycle. Binds the DnaA box (a 9 base pair repeat at the origin) and separates the double-stranded (ds)DNA. Forms a right-handed helical filament on oriC DNA; dsDNA binds to the exterior of the filament while single-stranded (ss)DNA is stabiized in the filament's interior. The ATP-DnaA-oriC complex binds and stabilizes one strand of the AT-rich DNA unwinding element (DUE), permitting loading of DNA polymerase. After initiation quickly degrades to an ADP-DnaA complex that is not apt for DNA replication. Binds acidic phospholipids.</text>
</comment>
<dbReference type="EMBL" id="AKFS01000302">
    <property type="protein sequence ID" value="EJF35343.1"/>
    <property type="molecule type" value="Genomic_DNA"/>
</dbReference>
<evidence type="ECO:0000256" key="9">
    <source>
        <dbReference type="NCBIfam" id="TIGR00362"/>
    </source>
</evidence>
<evidence type="ECO:0000259" key="14">
    <source>
        <dbReference type="SMART" id="SM00760"/>
    </source>
</evidence>
<protein>
    <recommendedName>
        <fullName evidence="8 9">Chromosomal replication initiator protein DnaA</fullName>
    </recommendedName>
</protein>
<name>J1GR09_9ACTO</name>
<gene>
    <name evidence="8 15" type="primary">dnaA</name>
    <name evidence="15" type="ORF">HMPREF1317_0153</name>
</gene>
<organism evidence="15 16">
    <name type="scientific">Schaalia georgiae F0490</name>
    <dbReference type="NCBI Taxonomy" id="1125717"/>
    <lineage>
        <taxon>Bacteria</taxon>
        <taxon>Bacillati</taxon>
        <taxon>Actinomycetota</taxon>
        <taxon>Actinomycetes</taxon>
        <taxon>Actinomycetales</taxon>
        <taxon>Actinomycetaceae</taxon>
        <taxon>Schaalia</taxon>
    </lineage>
</organism>
<dbReference type="GO" id="GO:0005524">
    <property type="term" value="F:ATP binding"/>
    <property type="evidence" value="ECO:0007669"/>
    <property type="project" value="UniProtKB-UniRule"/>
</dbReference>
<dbReference type="CDD" id="cd06571">
    <property type="entry name" value="Bac_DnaA_C"/>
    <property type="match status" value="1"/>
</dbReference>
<evidence type="ECO:0000313" key="15">
    <source>
        <dbReference type="EMBL" id="EJF35343.1"/>
    </source>
</evidence>
<dbReference type="InterPro" id="IPR001957">
    <property type="entry name" value="Chromosome_initiator_DnaA"/>
</dbReference>
<dbReference type="InterPro" id="IPR018312">
    <property type="entry name" value="Chromosome_initiator_DnaA_CS"/>
</dbReference>
<dbReference type="FunFam" id="1.10.8.60:FF:000003">
    <property type="entry name" value="Chromosomal replication initiator protein DnaA"/>
    <property type="match status" value="1"/>
</dbReference>
<dbReference type="Gene3D" id="3.40.50.300">
    <property type="entry name" value="P-loop containing nucleotide triphosphate hydrolases"/>
    <property type="match status" value="1"/>
</dbReference>
<dbReference type="SUPFAM" id="SSF48295">
    <property type="entry name" value="TrpR-like"/>
    <property type="match status" value="1"/>
</dbReference>
<dbReference type="InterPro" id="IPR013317">
    <property type="entry name" value="DnaA_dom"/>
</dbReference>
<keyword evidence="3 8" id="KW-0235">DNA replication</keyword>
<keyword evidence="6 8" id="KW-0446">Lipid-binding</keyword>
<feature type="domain" description="AAA+ ATPase" evidence="13">
    <location>
        <begin position="172"/>
        <end position="311"/>
    </location>
</feature>
<dbReference type="InterPro" id="IPR010921">
    <property type="entry name" value="Trp_repressor/repl_initiator"/>
</dbReference>
<dbReference type="Gene3D" id="3.30.300.180">
    <property type="match status" value="1"/>
</dbReference>
<dbReference type="Proteomes" id="UP000004578">
    <property type="component" value="Unassembled WGS sequence"/>
</dbReference>
<feature type="domain" description="Chromosomal replication initiator DnaA C-terminal" evidence="14">
    <location>
        <begin position="389"/>
        <end position="457"/>
    </location>
</feature>
<evidence type="ECO:0000256" key="6">
    <source>
        <dbReference type="ARBA" id="ARBA00023121"/>
    </source>
</evidence>
<dbReference type="GO" id="GO:0008289">
    <property type="term" value="F:lipid binding"/>
    <property type="evidence" value="ECO:0007669"/>
    <property type="project" value="UniProtKB-KW"/>
</dbReference>
<evidence type="ECO:0000256" key="7">
    <source>
        <dbReference type="ARBA" id="ARBA00023125"/>
    </source>
</evidence>
<evidence type="ECO:0000256" key="4">
    <source>
        <dbReference type="ARBA" id="ARBA00022741"/>
    </source>
</evidence>
<dbReference type="GO" id="GO:0005886">
    <property type="term" value="C:plasma membrane"/>
    <property type="evidence" value="ECO:0007669"/>
    <property type="project" value="TreeGrafter"/>
</dbReference>
<keyword evidence="2 8" id="KW-0963">Cytoplasm</keyword>
<feature type="region of interest" description="Domain I, interacts with DnaA modulators" evidence="8">
    <location>
        <begin position="1"/>
        <end position="102"/>
    </location>
</feature>
<reference evidence="15 16" key="1">
    <citation type="submission" date="2012-05" db="EMBL/GenBank/DDBJ databases">
        <authorList>
            <person name="Harkins D.M."/>
            <person name="Madupu R."/>
            <person name="Durkin A.S."/>
            <person name="Torralba M."/>
            <person name="Methe B."/>
            <person name="Sutton G.G."/>
            <person name="Nelson K.E."/>
        </authorList>
    </citation>
    <scope>NUCLEOTIDE SEQUENCE [LARGE SCALE GENOMIC DNA]</scope>
    <source>
        <strain evidence="15 16">F0490</strain>
    </source>
</reference>
<dbReference type="InterPro" id="IPR020591">
    <property type="entry name" value="Chromosome_initiator_DnaA-like"/>
</dbReference>